<sequence length="303" mass="32654">MRAAQCVCVALAVFVVTSANANAAPTTCPQHFAGGAAPDVHIPALQTRTYDTCHLSYAAQASGLTKTGIWSAEHLTRDSVRAARGIARFDDFRPDPAIPSRDRAELSDYSGRGYDRGHLAPSGDAPSPEAQDETFLLSNMVPQSHQNNGNLWEWIEHGTRVLAQRDGEAYVVTGPAFIGPSLKQIGAGLYVPTHMWKAVFSPDRGAAVYVTLNAPGTGYSMLSVDEFIAFAGIDPFPAIPAATKQVIGPLLRPRHDRIEIKPVALNELADADASAVETAPNHGSDRQYSSYRSAARTIARFWR</sequence>
<dbReference type="SMART" id="SM00892">
    <property type="entry name" value="Endonuclease_NS"/>
    <property type="match status" value="1"/>
</dbReference>
<accession>A4JVK3</accession>
<keyword evidence="15" id="KW-0614">Plasmid</keyword>
<keyword evidence="3 10" id="KW-0540">Nuclease</keyword>
<dbReference type="InterPro" id="IPR018524">
    <property type="entry name" value="DNA/RNA_endonuclease_AS"/>
</dbReference>
<feature type="chain" id="PRO_5002670346" description="Endonuclease" evidence="12">
    <location>
        <begin position="24"/>
        <end position="303"/>
    </location>
</feature>
<protein>
    <recommendedName>
        <fullName evidence="10">Endonuclease</fullName>
        <ecNumber evidence="10">3.1.30.-</ecNumber>
    </recommendedName>
</protein>
<evidence type="ECO:0000256" key="8">
    <source>
        <dbReference type="PIRSR" id="PIRSR640255-1"/>
    </source>
</evidence>
<dbReference type="GO" id="GO:0046872">
    <property type="term" value="F:metal ion binding"/>
    <property type="evidence" value="ECO:0007669"/>
    <property type="project" value="UniProtKB-KW"/>
</dbReference>
<evidence type="ECO:0000256" key="11">
    <source>
        <dbReference type="SAM" id="MobiDB-lite"/>
    </source>
</evidence>
<dbReference type="InterPro" id="IPR020821">
    <property type="entry name" value="ENPP1-3/EXOG-like_nuc-like"/>
</dbReference>
<keyword evidence="4 9" id="KW-0479">Metal-binding</keyword>
<evidence type="ECO:0000259" key="14">
    <source>
        <dbReference type="SMART" id="SM00892"/>
    </source>
</evidence>
<dbReference type="EMBL" id="CP000619">
    <property type="protein sequence ID" value="ABO60306.1"/>
    <property type="molecule type" value="Genomic_DNA"/>
</dbReference>
<reference evidence="15 16" key="1">
    <citation type="submission" date="2007-03" db="EMBL/GenBank/DDBJ databases">
        <title>Complete sequence of plasmid pBVIE03 of Burkholderia vietnamiensis G4.</title>
        <authorList>
            <consortium name="US DOE Joint Genome Institute"/>
            <person name="Copeland A."/>
            <person name="Lucas S."/>
            <person name="Lapidus A."/>
            <person name="Barry K."/>
            <person name="Detter J.C."/>
            <person name="Glavina del Rio T."/>
            <person name="Hammon N."/>
            <person name="Israni S."/>
            <person name="Dalin E."/>
            <person name="Tice H."/>
            <person name="Pitluck S."/>
            <person name="Chain P."/>
            <person name="Malfatti S."/>
            <person name="Shin M."/>
            <person name="Vergez L."/>
            <person name="Schmutz J."/>
            <person name="Larimer F."/>
            <person name="Land M."/>
            <person name="Hauser L."/>
            <person name="Kyrpides N."/>
            <person name="Tiedje J."/>
            <person name="Richardson P."/>
        </authorList>
    </citation>
    <scope>NUCLEOTIDE SEQUENCE [LARGE SCALE GENOMIC DNA]</scope>
    <source>
        <strain evidence="16">G4 / LMG 22486</strain>
        <plasmid evidence="15 16">pBVIE03</plasmid>
    </source>
</reference>
<keyword evidence="12" id="KW-0732">Signal</keyword>
<keyword evidence="5 10" id="KW-0255">Endonuclease</keyword>
<dbReference type="GO" id="GO:0016787">
    <property type="term" value="F:hydrolase activity"/>
    <property type="evidence" value="ECO:0007669"/>
    <property type="project" value="UniProtKB-KW"/>
</dbReference>
<evidence type="ECO:0000256" key="1">
    <source>
        <dbReference type="ARBA" id="ARBA00001946"/>
    </source>
</evidence>
<feature type="region of interest" description="Disordered" evidence="11">
    <location>
        <begin position="97"/>
        <end position="131"/>
    </location>
</feature>
<dbReference type="Proteomes" id="UP000002287">
    <property type="component" value="Plasmid pBVIE03"/>
</dbReference>
<dbReference type="InterPro" id="IPR001604">
    <property type="entry name" value="Endo_G_ENPP1-like_dom"/>
</dbReference>
<proteinExistence type="inferred from homology"/>
<comment type="similarity">
    <text evidence="2 10">Belongs to the DNA/RNA non-specific endonuclease family.</text>
</comment>
<dbReference type="PROSITE" id="PS01070">
    <property type="entry name" value="NUCLEASE_NON_SPEC"/>
    <property type="match status" value="1"/>
</dbReference>
<evidence type="ECO:0000256" key="9">
    <source>
        <dbReference type="PIRSR" id="PIRSR640255-2"/>
    </source>
</evidence>
<dbReference type="GO" id="GO:0004519">
    <property type="term" value="F:endonuclease activity"/>
    <property type="evidence" value="ECO:0007669"/>
    <property type="project" value="UniProtKB-UniRule"/>
</dbReference>
<dbReference type="KEGG" id="bvi:Bcep1808_7429"/>
<feature type="domain" description="ENPP1-3/EXOG-like endonuclease/phosphodiesterase" evidence="13">
    <location>
        <begin position="54"/>
        <end position="242"/>
    </location>
</feature>
<geneLocation type="plasmid" evidence="15 16">
    <name>pBVIE03</name>
</geneLocation>
<keyword evidence="6 10" id="KW-0378">Hydrolase</keyword>
<feature type="active site" description="Proton acceptor" evidence="8">
    <location>
        <position position="118"/>
    </location>
</feature>
<evidence type="ECO:0000313" key="15">
    <source>
        <dbReference type="EMBL" id="ABO60306.1"/>
    </source>
</evidence>
<dbReference type="InterPro" id="IPR044925">
    <property type="entry name" value="His-Me_finger_sf"/>
</dbReference>
<feature type="binding site" evidence="9">
    <location>
        <position position="148"/>
    </location>
    <ligand>
        <name>Mg(2+)</name>
        <dbReference type="ChEBI" id="CHEBI:18420"/>
        <note>catalytic</note>
    </ligand>
</feature>
<comment type="cofactor">
    <cofactor evidence="1 10">
        <name>Mg(2+)</name>
        <dbReference type="ChEBI" id="CHEBI:18420"/>
    </cofactor>
</comment>
<organism evidence="15 16">
    <name type="scientific">Burkholderia vietnamiensis (strain G4 / LMG 22486)</name>
    <name type="common">Burkholderia cepacia (strain R1808)</name>
    <dbReference type="NCBI Taxonomy" id="269482"/>
    <lineage>
        <taxon>Bacteria</taxon>
        <taxon>Pseudomonadati</taxon>
        <taxon>Pseudomonadota</taxon>
        <taxon>Betaproteobacteria</taxon>
        <taxon>Burkholderiales</taxon>
        <taxon>Burkholderiaceae</taxon>
        <taxon>Burkholderia</taxon>
        <taxon>Burkholderia cepacia complex</taxon>
    </lineage>
</organism>
<evidence type="ECO:0000256" key="12">
    <source>
        <dbReference type="SAM" id="SignalP"/>
    </source>
</evidence>
<dbReference type="Pfam" id="PF01223">
    <property type="entry name" value="Endonuclease_NS"/>
    <property type="match status" value="1"/>
</dbReference>
<evidence type="ECO:0000256" key="10">
    <source>
        <dbReference type="RuleBase" id="RU366055"/>
    </source>
</evidence>
<evidence type="ECO:0000256" key="5">
    <source>
        <dbReference type="ARBA" id="ARBA00022759"/>
    </source>
</evidence>
<name>A4JVK3_BURVG</name>
<evidence type="ECO:0000256" key="3">
    <source>
        <dbReference type="ARBA" id="ARBA00022722"/>
    </source>
</evidence>
<evidence type="ECO:0000256" key="6">
    <source>
        <dbReference type="ARBA" id="ARBA00022801"/>
    </source>
</evidence>
<dbReference type="EC" id="3.1.30.-" evidence="10"/>
<feature type="compositionally biased region" description="Basic and acidic residues" evidence="11">
    <location>
        <begin position="97"/>
        <end position="106"/>
    </location>
</feature>
<feature type="domain" description="DNA/RNA non-specific endonuclease/pyrophosphatase/phosphodiesterase" evidence="14">
    <location>
        <begin position="53"/>
        <end position="254"/>
    </location>
</feature>
<gene>
    <name evidence="15" type="ordered locus">Bcep1808_7429</name>
</gene>
<dbReference type="SMART" id="SM00477">
    <property type="entry name" value="NUC"/>
    <property type="match status" value="1"/>
</dbReference>
<dbReference type="PANTHER" id="PTHR13966">
    <property type="entry name" value="ENDONUCLEASE RELATED"/>
    <property type="match status" value="1"/>
</dbReference>
<dbReference type="InterPro" id="IPR044929">
    <property type="entry name" value="DNA/RNA_non-sp_Endonuclease_sf"/>
</dbReference>
<evidence type="ECO:0000256" key="2">
    <source>
        <dbReference type="ARBA" id="ARBA00010052"/>
    </source>
</evidence>
<dbReference type="SUPFAM" id="SSF54060">
    <property type="entry name" value="His-Me finger endonucleases"/>
    <property type="match status" value="1"/>
</dbReference>
<evidence type="ECO:0000256" key="4">
    <source>
        <dbReference type="ARBA" id="ARBA00022723"/>
    </source>
</evidence>
<keyword evidence="7" id="KW-0460">Magnesium</keyword>
<dbReference type="AlphaFoldDB" id="A4JVK3"/>
<evidence type="ECO:0000256" key="7">
    <source>
        <dbReference type="ARBA" id="ARBA00022842"/>
    </source>
</evidence>
<dbReference type="HOGENOM" id="CLU_055174_1_0_4"/>
<dbReference type="Gene3D" id="3.40.570.10">
    <property type="entry name" value="Extracellular Endonuclease, subunit A"/>
    <property type="match status" value="1"/>
</dbReference>
<dbReference type="GO" id="GO:0003676">
    <property type="term" value="F:nucleic acid binding"/>
    <property type="evidence" value="ECO:0007669"/>
    <property type="project" value="InterPro"/>
</dbReference>
<dbReference type="PANTHER" id="PTHR13966:SF5">
    <property type="entry name" value="ENDONUCLEASE G, MITOCHONDRIAL"/>
    <property type="match status" value="1"/>
</dbReference>
<evidence type="ECO:0000259" key="13">
    <source>
        <dbReference type="SMART" id="SM00477"/>
    </source>
</evidence>
<evidence type="ECO:0000313" key="16">
    <source>
        <dbReference type="Proteomes" id="UP000002287"/>
    </source>
</evidence>
<dbReference type="InterPro" id="IPR040255">
    <property type="entry name" value="Non-specific_endonuclease"/>
</dbReference>
<feature type="signal peptide" evidence="12">
    <location>
        <begin position="1"/>
        <end position="23"/>
    </location>
</feature>